<evidence type="ECO:0000313" key="1">
    <source>
        <dbReference type="EMBL" id="NMQ21319.1"/>
    </source>
</evidence>
<evidence type="ECO:0000313" key="2">
    <source>
        <dbReference type="Proteomes" id="UP000760480"/>
    </source>
</evidence>
<proteinExistence type="predicted"/>
<reference evidence="1 2" key="1">
    <citation type="submission" date="2019-03" db="EMBL/GenBank/DDBJ databases">
        <title>Metabolic reconstructions from genomes of highly enriched 'Candidatus Accumulibacter' and 'Candidatus Competibacter' bioreactor populations.</title>
        <authorList>
            <person name="Annavajhala M.K."/>
            <person name="Welles L."/>
            <person name="Abbas B."/>
            <person name="Sorokin D."/>
            <person name="Park H."/>
            <person name="Van Loosdrecht M."/>
            <person name="Chandran K."/>
        </authorList>
    </citation>
    <scope>NUCLEOTIDE SEQUENCE [LARGE SCALE GENOMIC DNA]</scope>
    <source>
        <strain evidence="1 2">SBR_G</strain>
    </source>
</reference>
<name>A0ABX1TS19_9GAMM</name>
<keyword evidence="2" id="KW-1185">Reference proteome</keyword>
<organism evidence="1 2">
    <name type="scientific">Candidatus Competibacter phosphatis</name>
    <dbReference type="NCBI Taxonomy" id="221280"/>
    <lineage>
        <taxon>Bacteria</taxon>
        <taxon>Pseudomonadati</taxon>
        <taxon>Pseudomonadota</taxon>
        <taxon>Gammaproteobacteria</taxon>
        <taxon>Candidatus Competibacteraceae</taxon>
        <taxon>Candidatus Competibacter</taxon>
    </lineage>
</organism>
<protein>
    <submittedName>
        <fullName evidence="1">Uncharacterized protein</fullName>
    </submittedName>
</protein>
<accession>A0ABX1TS19</accession>
<gene>
    <name evidence="1" type="ORF">E4P82_20215</name>
</gene>
<comment type="caution">
    <text evidence="1">The sequence shown here is derived from an EMBL/GenBank/DDBJ whole genome shotgun (WGS) entry which is preliminary data.</text>
</comment>
<dbReference type="Proteomes" id="UP000760480">
    <property type="component" value="Unassembled WGS sequence"/>
</dbReference>
<dbReference type="EMBL" id="SPMZ01000086">
    <property type="protein sequence ID" value="NMQ21319.1"/>
    <property type="molecule type" value="Genomic_DNA"/>
</dbReference>
<sequence>MKLTGVEVPAETLFKLPPNTFIAVISDDKGEMRTVKVDRDSIPENESLLGVASGCFIRINGQFVWVDPCPY</sequence>
<dbReference type="RefSeq" id="WP_169250592.1">
    <property type="nucleotide sequence ID" value="NZ_SPMZ01000086.1"/>
</dbReference>